<proteinExistence type="predicted"/>
<gene>
    <name evidence="1" type="primary">DDX39A_4</name>
    <name evidence="1" type="ORF">P7K49_027027</name>
</gene>
<keyword evidence="1" id="KW-0067">ATP-binding</keyword>
<keyword evidence="2" id="KW-1185">Reference proteome</keyword>
<dbReference type="InterPro" id="IPR027417">
    <property type="entry name" value="P-loop_NTPase"/>
</dbReference>
<sequence>MRGDVQEIFCLKPLEKQGRMFSATLSKDIWPVCRKFMQGPMEVFVDDKTNFTLHALQQYCLKLKDTEKTLKLFELLLDVLEFNQVIIFIKSVQRCMTLAQLLVEQKELPGLRNPLGHGP</sequence>
<dbReference type="Gene3D" id="3.40.50.300">
    <property type="entry name" value="P-loop containing nucleotide triphosphate hydrolases"/>
    <property type="match status" value="1"/>
</dbReference>
<evidence type="ECO:0000313" key="2">
    <source>
        <dbReference type="Proteomes" id="UP001266305"/>
    </source>
</evidence>
<reference evidence="1 2" key="1">
    <citation type="submission" date="2023-05" db="EMBL/GenBank/DDBJ databases">
        <title>B98-5 Cell Line De Novo Hybrid Assembly: An Optical Mapping Approach.</title>
        <authorList>
            <person name="Kananen K."/>
            <person name="Auerbach J.A."/>
            <person name="Kautto E."/>
            <person name="Blachly J.S."/>
        </authorList>
    </citation>
    <scope>NUCLEOTIDE SEQUENCE [LARGE SCALE GENOMIC DNA]</scope>
    <source>
        <strain evidence="1">B95-8</strain>
        <tissue evidence="1">Cell line</tissue>
    </source>
</reference>
<keyword evidence="1" id="KW-0347">Helicase</keyword>
<name>A0ABQ9UF34_SAGOE</name>
<accession>A0ABQ9UF34</accession>
<keyword evidence="1" id="KW-0547">Nucleotide-binding</keyword>
<dbReference type="Proteomes" id="UP001266305">
    <property type="component" value="Unassembled WGS sequence"/>
</dbReference>
<dbReference type="EMBL" id="JASSZA010000013">
    <property type="protein sequence ID" value="KAK2095611.1"/>
    <property type="molecule type" value="Genomic_DNA"/>
</dbReference>
<organism evidence="1 2">
    <name type="scientific">Saguinus oedipus</name>
    <name type="common">Cotton-top tamarin</name>
    <name type="synonym">Oedipomidas oedipus</name>
    <dbReference type="NCBI Taxonomy" id="9490"/>
    <lineage>
        <taxon>Eukaryota</taxon>
        <taxon>Metazoa</taxon>
        <taxon>Chordata</taxon>
        <taxon>Craniata</taxon>
        <taxon>Vertebrata</taxon>
        <taxon>Euteleostomi</taxon>
        <taxon>Mammalia</taxon>
        <taxon>Eutheria</taxon>
        <taxon>Euarchontoglires</taxon>
        <taxon>Primates</taxon>
        <taxon>Haplorrhini</taxon>
        <taxon>Platyrrhini</taxon>
        <taxon>Cebidae</taxon>
        <taxon>Callitrichinae</taxon>
        <taxon>Saguinus</taxon>
    </lineage>
</organism>
<keyword evidence="1" id="KW-0378">Hydrolase</keyword>
<dbReference type="GO" id="GO:0004386">
    <property type="term" value="F:helicase activity"/>
    <property type="evidence" value="ECO:0007669"/>
    <property type="project" value="UniProtKB-KW"/>
</dbReference>
<protein>
    <submittedName>
        <fullName evidence="1">ATP-dependent RNA helicase ddx39a</fullName>
    </submittedName>
</protein>
<dbReference type="SUPFAM" id="SSF52540">
    <property type="entry name" value="P-loop containing nucleoside triphosphate hydrolases"/>
    <property type="match status" value="1"/>
</dbReference>
<comment type="caution">
    <text evidence="1">The sequence shown here is derived from an EMBL/GenBank/DDBJ whole genome shotgun (WGS) entry which is preliminary data.</text>
</comment>
<evidence type="ECO:0000313" key="1">
    <source>
        <dbReference type="EMBL" id="KAK2095611.1"/>
    </source>
</evidence>